<evidence type="ECO:0000256" key="4">
    <source>
        <dbReference type="ARBA" id="ARBA00023004"/>
    </source>
</evidence>
<dbReference type="SFLD" id="SFLDG01060">
    <property type="entry name" value="BATS_domain_containing"/>
    <property type="match status" value="1"/>
</dbReference>
<comment type="caution">
    <text evidence="7">The sequence shown here is derived from an EMBL/GenBank/DDBJ whole genome shotgun (WGS) entry which is preliminary data.</text>
</comment>
<dbReference type="SMART" id="SM00729">
    <property type="entry name" value="Elp3"/>
    <property type="match status" value="1"/>
</dbReference>
<keyword evidence="2" id="KW-0949">S-adenosyl-L-methionine</keyword>
<dbReference type="PANTHER" id="PTHR43726">
    <property type="entry name" value="3-METHYLORNITHINE SYNTHASE"/>
    <property type="match status" value="1"/>
</dbReference>
<evidence type="ECO:0000256" key="5">
    <source>
        <dbReference type="ARBA" id="ARBA00023014"/>
    </source>
</evidence>
<dbReference type="CDD" id="cd01335">
    <property type="entry name" value="Radical_SAM"/>
    <property type="match status" value="1"/>
</dbReference>
<feature type="domain" description="Radical SAM core" evidence="6">
    <location>
        <begin position="40"/>
        <end position="260"/>
    </location>
</feature>
<dbReference type="SFLD" id="SFLDS00029">
    <property type="entry name" value="Radical_SAM"/>
    <property type="match status" value="1"/>
</dbReference>
<dbReference type="InterPro" id="IPR034422">
    <property type="entry name" value="HydE/PylB-like"/>
</dbReference>
<evidence type="ECO:0000256" key="3">
    <source>
        <dbReference type="ARBA" id="ARBA00022723"/>
    </source>
</evidence>
<dbReference type="RefSeq" id="WP_345334147.1">
    <property type="nucleotide sequence ID" value="NZ_BAABJZ010000013.1"/>
</dbReference>
<dbReference type="SFLD" id="SFLDG01082">
    <property type="entry name" value="B12-binding_domain_containing"/>
    <property type="match status" value="1"/>
</dbReference>
<evidence type="ECO:0000256" key="1">
    <source>
        <dbReference type="ARBA" id="ARBA00001966"/>
    </source>
</evidence>
<keyword evidence="8" id="KW-1185">Reference proteome</keyword>
<dbReference type="PANTHER" id="PTHR43726:SF1">
    <property type="entry name" value="BIOTIN SYNTHASE"/>
    <property type="match status" value="1"/>
</dbReference>
<dbReference type="SUPFAM" id="SSF102114">
    <property type="entry name" value="Radical SAM enzymes"/>
    <property type="match status" value="1"/>
</dbReference>
<dbReference type="PROSITE" id="PS51918">
    <property type="entry name" value="RADICAL_SAM"/>
    <property type="match status" value="1"/>
</dbReference>
<sequence length="341" mass="37729">MTLSLNPPLSLDRIQAYLGGEDDERLFAAANAATLAQFGDTVFLRGIIEFSNHCRNNCHYCGLRSGNREVLRYRLEPDHILACAQTIADAGIGTVVLQSGDDWRYRADTIAELITTIKARHDVAITLSLGDRKPEELRLWREAGADRYLLKMETFDRELFAQVRPDSDFQQRLDNLQCLKALGYQVGCGVITGLPGMTDAILAQDLLTLTELELDMLACGPYVMHPQTPMAGLPDGDVLQSLRVTALLRLMNPGALIPATSALNALLPSARDRALQCGANVVMPSFTPQPVFASYQIYPGKNDTEALIDQRLTHLTEELSAIARRPGHCRGDTRRSHHVHR</sequence>
<keyword evidence="5" id="KW-0411">Iron-sulfur</keyword>
<dbReference type="InterPro" id="IPR024021">
    <property type="entry name" value="FeFe-hyd_HydE_rSAM"/>
</dbReference>
<comment type="cofactor">
    <cofactor evidence="1">
        <name>[4Fe-4S] cluster</name>
        <dbReference type="ChEBI" id="CHEBI:49883"/>
    </cofactor>
</comment>
<keyword evidence="4" id="KW-0408">Iron</keyword>
<reference evidence="8" key="1">
    <citation type="journal article" date="2019" name="Int. J. Syst. Evol. Microbiol.">
        <title>The Global Catalogue of Microorganisms (GCM) 10K type strain sequencing project: providing services to taxonomists for standard genome sequencing and annotation.</title>
        <authorList>
            <consortium name="The Broad Institute Genomics Platform"/>
            <consortium name="The Broad Institute Genome Sequencing Center for Infectious Disease"/>
            <person name="Wu L."/>
            <person name="Ma J."/>
        </authorList>
    </citation>
    <scope>NUCLEOTIDE SEQUENCE [LARGE SCALE GENOMIC DNA]</scope>
    <source>
        <strain evidence="8">JCM 18401</strain>
    </source>
</reference>
<keyword evidence="3" id="KW-0479">Metal-binding</keyword>
<name>A0ABP9EIQ1_9GAMM</name>
<dbReference type="EMBL" id="BAABJZ010000013">
    <property type="protein sequence ID" value="GAA4878769.1"/>
    <property type="molecule type" value="Genomic_DNA"/>
</dbReference>
<dbReference type="InterPro" id="IPR007197">
    <property type="entry name" value="rSAM"/>
</dbReference>
<dbReference type="Proteomes" id="UP001499988">
    <property type="component" value="Unassembled WGS sequence"/>
</dbReference>
<evidence type="ECO:0000256" key="2">
    <source>
        <dbReference type="ARBA" id="ARBA00022691"/>
    </source>
</evidence>
<proteinExistence type="predicted"/>
<dbReference type="Gene3D" id="3.20.20.70">
    <property type="entry name" value="Aldolase class I"/>
    <property type="match status" value="1"/>
</dbReference>
<dbReference type="PIRSF" id="PIRSF004762">
    <property type="entry name" value="CHP00423"/>
    <property type="match status" value="1"/>
</dbReference>
<dbReference type="InterPro" id="IPR006638">
    <property type="entry name" value="Elp3/MiaA/NifB-like_rSAM"/>
</dbReference>
<organism evidence="7 8">
    <name type="scientific">Ferrimonas pelagia</name>
    <dbReference type="NCBI Taxonomy" id="1177826"/>
    <lineage>
        <taxon>Bacteria</taxon>
        <taxon>Pseudomonadati</taxon>
        <taxon>Pseudomonadota</taxon>
        <taxon>Gammaproteobacteria</taxon>
        <taxon>Alteromonadales</taxon>
        <taxon>Ferrimonadaceae</taxon>
        <taxon>Ferrimonas</taxon>
    </lineage>
</organism>
<dbReference type="SFLD" id="SFLDG01280">
    <property type="entry name" value="HydE/PylB-like"/>
    <property type="match status" value="1"/>
</dbReference>
<protein>
    <submittedName>
        <fullName evidence="7">[FeFe] hydrogenase H-cluster radical SAM maturase HydE</fullName>
    </submittedName>
</protein>
<accession>A0ABP9EIQ1</accession>
<dbReference type="Pfam" id="PF04055">
    <property type="entry name" value="Radical_SAM"/>
    <property type="match status" value="1"/>
</dbReference>
<evidence type="ECO:0000259" key="6">
    <source>
        <dbReference type="PROSITE" id="PS51918"/>
    </source>
</evidence>
<evidence type="ECO:0000313" key="8">
    <source>
        <dbReference type="Proteomes" id="UP001499988"/>
    </source>
</evidence>
<evidence type="ECO:0000313" key="7">
    <source>
        <dbReference type="EMBL" id="GAA4878769.1"/>
    </source>
</evidence>
<dbReference type="InterPro" id="IPR058240">
    <property type="entry name" value="rSAM_sf"/>
</dbReference>
<dbReference type="InterPro" id="IPR013785">
    <property type="entry name" value="Aldolase_TIM"/>
</dbReference>
<dbReference type="NCBIfam" id="TIGR03956">
    <property type="entry name" value="rSAM_HydE"/>
    <property type="match status" value="1"/>
</dbReference>
<gene>
    <name evidence="7" type="primary">hydE</name>
    <name evidence="7" type="ORF">GCM10023333_10630</name>
</gene>